<dbReference type="InterPro" id="IPR018060">
    <property type="entry name" value="HTH_AraC"/>
</dbReference>
<accession>A0A1M5A901</accession>
<dbReference type="STRING" id="1297750.SAMN05444405_106190"/>
<name>A0A1M5A901_9BACE</name>
<keyword evidence="2" id="KW-0238">DNA-binding</keyword>
<protein>
    <submittedName>
        <fullName evidence="5">Transcriptional regulator, AraC family</fullName>
    </submittedName>
</protein>
<keyword evidence="6" id="KW-1185">Reference proteome</keyword>
<dbReference type="PANTHER" id="PTHR46796:SF13">
    <property type="entry name" value="HTH-TYPE TRANSCRIPTIONAL ACTIVATOR RHAS"/>
    <property type="match status" value="1"/>
</dbReference>
<gene>
    <name evidence="5" type="ORF">SAMN05444405_106190</name>
</gene>
<dbReference type="EMBL" id="FQTV01000006">
    <property type="protein sequence ID" value="SHF26831.1"/>
    <property type="molecule type" value="Genomic_DNA"/>
</dbReference>
<dbReference type="AlphaFoldDB" id="A0A1M5A901"/>
<reference evidence="5 6" key="1">
    <citation type="submission" date="2016-11" db="EMBL/GenBank/DDBJ databases">
        <authorList>
            <person name="Jaros S."/>
            <person name="Januszkiewicz K."/>
            <person name="Wedrychowicz H."/>
        </authorList>
    </citation>
    <scope>NUCLEOTIDE SEQUENCE [LARGE SCALE GENOMIC DNA]</scope>
    <source>
        <strain evidence="5 6">DSM 26991</strain>
    </source>
</reference>
<dbReference type="OrthoDB" id="323290at2"/>
<evidence type="ECO:0000313" key="5">
    <source>
        <dbReference type="EMBL" id="SHF26831.1"/>
    </source>
</evidence>
<proteinExistence type="predicted"/>
<dbReference type="PROSITE" id="PS01124">
    <property type="entry name" value="HTH_ARAC_FAMILY_2"/>
    <property type="match status" value="1"/>
</dbReference>
<dbReference type="GO" id="GO:0043565">
    <property type="term" value="F:sequence-specific DNA binding"/>
    <property type="evidence" value="ECO:0007669"/>
    <property type="project" value="InterPro"/>
</dbReference>
<dbReference type="SMART" id="SM00342">
    <property type="entry name" value="HTH_ARAC"/>
    <property type="match status" value="1"/>
</dbReference>
<dbReference type="InterPro" id="IPR046532">
    <property type="entry name" value="DUF6597"/>
</dbReference>
<dbReference type="SUPFAM" id="SSF46689">
    <property type="entry name" value="Homeodomain-like"/>
    <property type="match status" value="2"/>
</dbReference>
<dbReference type="Pfam" id="PF12833">
    <property type="entry name" value="HTH_18"/>
    <property type="match status" value="1"/>
</dbReference>
<dbReference type="GO" id="GO:0003700">
    <property type="term" value="F:DNA-binding transcription factor activity"/>
    <property type="evidence" value="ECO:0007669"/>
    <property type="project" value="InterPro"/>
</dbReference>
<organism evidence="5 6">
    <name type="scientific">Bacteroides luti</name>
    <dbReference type="NCBI Taxonomy" id="1297750"/>
    <lineage>
        <taxon>Bacteria</taxon>
        <taxon>Pseudomonadati</taxon>
        <taxon>Bacteroidota</taxon>
        <taxon>Bacteroidia</taxon>
        <taxon>Bacteroidales</taxon>
        <taxon>Bacteroidaceae</taxon>
        <taxon>Bacteroides</taxon>
    </lineage>
</organism>
<evidence type="ECO:0000256" key="2">
    <source>
        <dbReference type="ARBA" id="ARBA00023125"/>
    </source>
</evidence>
<dbReference type="PANTHER" id="PTHR46796">
    <property type="entry name" value="HTH-TYPE TRANSCRIPTIONAL ACTIVATOR RHAS-RELATED"/>
    <property type="match status" value="1"/>
</dbReference>
<dbReference type="Proteomes" id="UP000184509">
    <property type="component" value="Unassembled WGS sequence"/>
</dbReference>
<dbReference type="Gene3D" id="1.10.10.60">
    <property type="entry name" value="Homeodomain-like"/>
    <property type="match status" value="1"/>
</dbReference>
<sequence>MRSSAIIYPSFSLTPYIKYYWILKTDEIDPIKIQTIPSGCIHLVFHRGNNLSFDSKGSQPKNFIRGQLSTAGTLISQGDIDMIAIVFQPLGMIPFFTSSMNELYNRYIDVEDLEDAGLNNLKNFISEEVQTSVCIQQIESFLLKRLSAIDYNYKRIFSSIQLIVNEPEIDVESLAQNACLGYRHFKRVFTDLVGVSPKEYYRIIRFQRALYTLQNNPHIELTQLAYTCGYYDHSHLVKDFKAFSNCSPTQYLSTRIPYSTFFSKDCKLNLIKKR</sequence>
<evidence type="ECO:0000313" key="6">
    <source>
        <dbReference type="Proteomes" id="UP000184509"/>
    </source>
</evidence>
<dbReference type="Pfam" id="PF20240">
    <property type="entry name" value="DUF6597"/>
    <property type="match status" value="1"/>
</dbReference>
<keyword evidence="3" id="KW-0804">Transcription</keyword>
<feature type="domain" description="HTH araC/xylS-type" evidence="4">
    <location>
        <begin position="154"/>
        <end position="254"/>
    </location>
</feature>
<evidence type="ECO:0000256" key="3">
    <source>
        <dbReference type="ARBA" id="ARBA00023163"/>
    </source>
</evidence>
<dbReference type="RefSeq" id="WP_073400911.1">
    <property type="nucleotide sequence ID" value="NZ_FQTV01000006.1"/>
</dbReference>
<evidence type="ECO:0000256" key="1">
    <source>
        <dbReference type="ARBA" id="ARBA00023015"/>
    </source>
</evidence>
<evidence type="ECO:0000259" key="4">
    <source>
        <dbReference type="PROSITE" id="PS01124"/>
    </source>
</evidence>
<keyword evidence="1" id="KW-0805">Transcription regulation</keyword>
<dbReference type="InterPro" id="IPR050204">
    <property type="entry name" value="AraC_XylS_family_regulators"/>
</dbReference>
<dbReference type="InterPro" id="IPR009057">
    <property type="entry name" value="Homeodomain-like_sf"/>
</dbReference>